<accession>A0AA40CRR8</accession>
<dbReference type="Proteomes" id="UP001174936">
    <property type="component" value="Unassembled WGS sequence"/>
</dbReference>
<keyword evidence="2" id="KW-1185">Reference proteome</keyword>
<gene>
    <name evidence="1" type="ORF">B0T16DRAFT_458927</name>
</gene>
<proteinExistence type="predicted"/>
<organism evidence="1 2">
    <name type="scientific">Cercophora newfieldiana</name>
    <dbReference type="NCBI Taxonomy" id="92897"/>
    <lineage>
        <taxon>Eukaryota</taxon>
        <taxon>Fungi</taxon>
        <taxon>Dikarya</taxon>
        <taxon>Ascomycota</taxon>
        <taxon>Pezizomycotina</taxon>
        <taxon>Sordariomycetes</taxon>
        <taxon>Sordariomycetidae</taxon>
        <taxon>Sordariales</taxon>
        <taxon>Lasiosphaeriaceae</taxon>
        <taxon>Cercophora</taxon>
    </lineage>
</organism>
<protein>
    <submittedName>
        <fullName evidence="1">Uncharacterized protein</fullName>
    </submittedName>
</protein>
<reference evidence="1" key="1">
    <citation type="submission" date="2023-06" db="EMBL/GenBank/DDBJ databases">
        <title>Genome-scale phylogeny and comparative genomics of the fungal order Sordariales.</title>
        <authorList>
            <consortium name="Lawrence Berkeley National Laboratory"/>
            <person name="Hensen N."/>
            <person name="Bonometti L."/>
            <person name="Westerberg I."/>
            <person name="Brannstrom I.O."/>
            <person name="Guillou S."/>
            <person name="Cros-Aarteil S."/>
            <person name="Calhoun S."/>
            <person name="Haridas S."/>
            <person name="Kuo A."/>
            <person name="Mondo S."/>
            <person name="Pangilinan J."/>
            <person name="Riley R."/>
            <person name="Labutti K."/>
            <person name="Andreopoulos B."/>
            <person name="Lipzen A."/>
            <person name="Chen C."/>
            <person name="Yanf M."/>
            <person name="Daum C."/>
            <person name="Ng V."/>
            <person name="Clum A."/>
            <person name="Steindorff A."/>
            <person name="Ohm R."/>
            <person name="Martin F."/>
            <person name="Silar P."/>
            <person name="Natvig D."/>
            <person name="Lalanne C."/>
            <person name="Gautier V."/>
            <person name="Ament-Velasquez S.L."/>
            <person name="Kruys A."/>
            <person name="Hutchinson M.I."/>
            <person name="Powell A.J."/>
            <person name="Barry K."/>
            <person name="Miller A.N."/>
            <person name="Grigoriev I.V."/>
            <person name="Debuchy R."/>
            <person name="Gladieux P."/>
            <person name="Thoren M.H."/>
            <person name="Johannesson H."/>
        </authorList>
    </citation>
    <scope>NUCLEOTIDE SEQUENCE</scope>
    <source>
        <strain evidence="1">SMH2532-1</strain>
    </source>
</reference>
<sequence>MEVDPVIQRVKKWLEGFLVLSKLFLVALERLTGWSNPDPEPVVFPDLRWKETCGALSRIQTTAEPEITGATGATIAAPQTFTCFLNLPPELRLIIWGFAAAQSPLPLHEWH</sequence>
<dbReference type="AlphaFoldDB" id="A0AA40CRR8"/>
<evidence type="ECO:0000313" key="1">
    <source>
        <dbReference type="EMBL" id="KAK0647063.1"/>
    </source>
</evidence>
<evidence type="ECO:0000313" key="2">
    <source>
        <dbReference type="Proteomes" id="UP001174936"/>
    </source>
</evidence>
<name>A0AA40CRR8_9PEZI</name>
<dbReference type="EMBL" id="JAULSV010000004">
    <property type="protein sequence ID" value="KAK0647063.1"/>
    <property type="molecule type" value="Genomic_DNA"/>
</dbReference>
<comment type="caution">
    <text evidence="1">The sequence shown here is derived from an EMBL/GenBank/DDBJ whole genome shotgun (WGS) entry which is preliminary data.</text>
</comment>